<dbReference type="InterPro" id="IPR002132">
    <property type="entry name" value="Ribosomal_uL5"/>
</dbReference>
<accession>A0A4R1KDS5</accession>
<dbReference type="Proteomes" id="UP000294614">
    <property type="component" value="Unassembled WGS sequence"/>
</dbReference>
<comment type="similarity">
    <text evidence="1 5 6">Belongs to the universal ribosomal protein uL5 family.</text>
</comment>
<evidence type="ECO:0000256" key="6">
    <source>
        <dbReference type="RuleBase" id="RU003930"/>
    </source>
</evidence>
<keyword evidence="5" id="KW-0699">rRNA-binding</keyword>
<evidence type="ECO:0000313" key="10">
    <source>
        <dbReference type="Proteomes" id="UP000294614"/>
    </source>
</evidence>
<dbReference type="PIRSF" id="PIRSF002161">
    <property type="entry name" value="Ribosomal_L5"/>
    <property type="match status" value="1"/>
</dbReference>
<dbReference type="PROSITE" id="PS00358">
    <property type="entry name" value="RIBOSOMAL_L5"/>
    <property type="match status" value="1"/>
</dbReference>
<dbReference type="FunFam" id="3.30.1440.10:FF:000001">
    <property type="entry name" value="50S ribosomal protein L5"/>
    <property type="match status" value="1"/>
</dbReference>
<dbReference type="SUPFAM" id="SSF55282">
    <property type="entry name" value="RL5-like"/>
    <property type="match status" value="1"/>
</dbReference>
<feature type="domain" description="Large ribosomal subunit protein uL5 N-terminal" evidence="7">
    <location>
        <begin position="24"/>
        <end position="80"/>
    </location>
</feature>
<dbReference type="Gene3D" id="3.30.1440.10">
    <property type="match status" value="1"/>
</dbReference>
<keyword evidence="3 5" id="KW-0687">Ribonucleoprotein</keyword>
<dbReference type="GO" id="GO:0003735">
    <property type="term" value="F:structural constituent of ribosome"/>
    <property type="evidence" value="ECO:0007669"/>
    <property type="project" value="InterPro"/>
</dbReference>
<evidence type="ECO:0000256" key="1">
    <source>
        <dbReference type="ARBA" id="ARBA00008553"/>
    </source>
</evidence>
<dbReference type="InterPro" id="IPR020930">
    <property type="entry name" value="Ribosomal_uL5_bac-type"/>
</dbReference>
<feature type="domain" description="Large ribosomal subunit protein uL5 C-terminal" evidence="8">
    <location>
        <begin position="84"/>
        <end position="177"/>
    </location>
</feature>
<dbReference type="InterPro" id="IPR031310">
    <property type="entry name" value="Ribosomal_uL5_N"/>
</dbReference>
<dbReference type="InterPro" id="IPR031309">
    <property type="entry name" value="Ribosomal_uL5_C"/>
</dbReference>
<comment type="subunit">
    <text evidence="5">Part of the 50S ribosomal subunit; part of the 5S rRNA/L5/L18/L25 subcomplex. Contacts the 5S rRNA and the P site tRNA. Forms a bridge to the 30S subunit in the 70S ribosome.</text>
</comment>
<dbReference type="OrthoDB" id="9806626at2"/>
<organism evidence="9 10">
    <name type="scientific">Seleniivibrio woodruffii</name>
    <dbReference type="NCBI Taxonomy" id="1078050"/>
    <lineage>
        <taxon>Bacteria</taxon>
        <taxon>Pseudomonadati</taxon>
        <taxon>Deferribacterota</taxon>
        <taxon>Deferribacteres</taxon>
        <taxon>Deferribacterales</taxon>
        <taxon>Geovibrionaceae</taxon>
        <taxon>Seleniivibrio</taxon>
    </lineage>
</organism>
<dbReference type="GO" id="GO:0006412">
    <property type="term" value="P:translation"/>
    <property type="evidence" value="ECO:0007669"/>
    <property type="project" value="UniProtKB-UniRule"/>
</dbReference>
<dbReference type="GO" id="GO:0019843">
    <property type="term" value="F:rRNA binding"/>
    <property type="evidence" value="ECO:0007669"/>
    <property type="project" value="UniProtKB-UniRule"/>
</dbReference>
<keyword evidence="10" id="KW-1185">Reference proteome</keyword>
<comment type="caution">
    <text evidence="9">The sequence shown here is derived from an EMBL/GenBank/DDBJ whole genome shotgun (WGS) entry which is preliminary data.</text>
</comment>
<dbReference type="PANTHER" id="PTHR11994">
    <property type="entry name" value="60S RIBOSOMAL PROTEIN L11-RELATED"/>
    <property type="match status" value="1"/>
</dbReference>
<dbReference type="GO" id="GO:1990904">
    <property type="term" value="C:ribonucleoprotein complex"/>
    <property type="evidence" value="ECO:0007669"/>
    <property type="project" value="UniProtKB-KW"/>
</dbReference>
<evidence type="ECO:0000313" key="9">
    <source>
        <dbReference type="EMBL" id="TCK62220.1"/>
    </source>
</evidence>
<evidence type="ECO:0000256" key="2">
    <source>
        <dbReference type="ARBA" id="ARBA00022980"/>
    </source>
</evidence>
<evidence type="ECO:0000256" key="5">
    <source>
        <dbReference type="HAMAP-Rule" id="MF_01333"/>
    </source>
</evidence>
<dbReference type="Pfam" id="PF00673">
    <property type="entry name" value="Ribosomal_L5_C"/>
    <property type="match status" value="1"/>
</dbReference>
<dbReference type="InterPro" id="IPR022803">
    <property type="entry name" value="Ribosomal_uL5_dom_sf"/>
</dbReference>
<evidence type="ECO:0000256" key="4">
    <source>
        <dbReference type="ARBA" id="ARBA00035245"/>
    </source>
</evidence>
<dbReference type="GO" id="GO:0005840">
    <property type="term" value="C:ribosome"/>
    <property type="evidence" value="ECO:0007669"/>
    <property type="project" value="UniProtKB-KW"/>
</dbReference>
<evidence type="ECO:0000259" key="7">
    <source>
        <dbReference type="Pfam" id="PF00281"/>
    </source>
</evidence>
<keyword evidence="5" id="KW-0694">RNA-binding</keyword>
<dbReference type="EMBL" id="SMGG01000003">
    <property type="protein sequence ID" value="TCK62220.1"/>
    <property type="molecule type" value="Genomic_DNA"/>
</dbReference>
<keyword evidence="5" id="KW-0820">tRNA-binding</keyword>
<protein>
    <recommendedName>
        <fullName evidence="4 5">Large ribosomal subunit protein uL5</fullName>
    </recommendedName>
</protein>
<evidence type="ECO:0000256" key="3">
    <source>
        <dbReference type="ARBA" id="ARBA00023274"/>
    </source>
</evidence>
<comment type="function">
    <text evidence="5">This is 1 of the proteins that bind and probably mediate the attachment of the 5S RNA into the large ribosomal subunit, where it forms part of the central protuberance. In the 70S ribosome it contacts protein S13 of the 30S subunit (bridge B1b), connecting the 2 subunits; this bridge is implicated in subunit movement. Contacts the P site tRNA; the 5S rRNA and some of its associated proteins might help stabilize positioning of ribosome-bound tRNAs.</text>
</comment>
<dbReference type="RefSeq" id="WP_132872110.1">
    <property type="nucleotide sequence ID" value="NZ_JAJUHT010000010.1"/>
</dbReference>
<keyword evidence="2 5" id="KW-0689">Ribosomal protein</keyword>
<dbReference type="InterPro" id="IPR020929">
    <property type="entry name" value="Ribosomal_uL5_CS"/>
</dbReference>
<gene>
    <name evidence="5" type="primary">rplE</name>
    <name evidence="9" type="ORF">C8D98_0741</name>
</gene>
<proteinExistence type="inferred from homology"/>
<dbReference type="AlphaFoldDB" id="A0A4R1KDS5"/>
<name>A0A4R1KDS5_9BACT</name>
<reference evidence="9 10" key="1">
    <citation type="submission" date="2019-03" db="EMBL/GenBank/DDBJ databases">
        <title>Genomic Encyclopedia of Type Strains, Phase IV (KMG-IV): sequencing the most valuable type-strain genomes for metagenomic binning, comparative biology and taxonomic classification.</title>
        <authorList>
            <person name="Goeker M."/>
        </authorList>
    </citation>
    <scope>NUCLEOTIDE SEQUENCE [LARGE SCALE GENOMIC DNA]</scope>
    <source>
        <strain evidence="9 10">DSM 24984</strain>
    </source>
</reference>
<dbReference type="HAMAP" id="MF_01333_B">
    <property type="entry name" value="Ribosomal_uL5_B"/>
    <property type="match status" value="1"/>
</dbReference>
<dbReference type="NCBIfam" id="NF000585">
    <property type="entry name" value="PRK00010.1"/>
    <property type="match status" value="1"/>
</dbReference>
<evidence type="ECO:0000259" key="8">
    <source>
        <dbReference type="Pfam" id="PF00673"/>
    </source>
</evidence>
<dbReference type="Pfam" id="PF00281">
    <property type="entry name" value="Ribosomal_L5"/>
    <property type="match status" value="1"/>
</dbReference>
<dbReference type="GO" id="GO:0000049">
    <property type="term" value="F:tRNA binding"/>
    <property type="evidence" value="ECO:0007669"/>
    <property type="project" value="UniProtKB-UniRule"/>
</dbReference>
<sequence length="182" mass="20361">MAELKRIYKEEVMPKLIKKFGYANVMQVPKIDKVTLNMGVGEAVQNSKAVEGALRDMTLIAGQKPVVTKAKKSIASFKLREGMPIGCKVTLRGDAAYDFLFRLTRIALARVRDFAGVNPKSFDGRGNFAMGLKEQIVFPEIDYDKIDKIRGFDIIVTTTAKTDEEARELLRELGMPFENPEA</sequence>